<evidence type="ECO:0000256" key="2">
    <source>
        <dbReference type="ARBA" id="ARBA00004173"/>
    </source>
</evidence>
<keyword evidence="8" id="KW-0809">Transit peptide</keyword>
<dbReference type="Pfam" id="PF02913">
    <property type="entry name" value="FAD-oxidase_C"/>
    <property type="match status" value="1"/>
</dbReference>
<evidence type="ECO:0000256" key="3">
    <source>
        <dbReference type="ARBA" id="ARBA00008000"/>
    </source>
</evidence>
<dbReference type="GO" id="GO:0006108">
    <property type="term" value="P:malate metabolic process"/>
    <property type="evidence" value="ECO:0007669"/>
    <property type="project" value="UniProtKB-ARBA"/>
</dbReference>
<evidence type="ECO:0000256" key="9">
    <source>
        <dbReference type="ARBA" id="ARBA00023002"/>
    </source>
</evidence>
<reference evidence="17 18" key="1">
    <citation type="submission" date="2013-05" db="EMBL/GenBank/DDBJ databases">
        <title>Drechslerella stenobrocha genome reveals carnivorous origination and mechanical trapping mechanism of predatory fungi.</title>
        <authorList>
            <person name="Liu X."/>
            <person name="Zhang W."/>
            <person name="Liu K."/>
        </authorList>
    </citation>
    <scope>NUCLEOTIDE SEQUENCE [LARGE SCALE GENOMIC DNA]</scope>
    <source>
        <strain evidence="17 18">248</strain>
    </source>
</reference>
<dbReference type="Gene3D" id="3.30.43.10">
    <property type="entry name" value="Uridine Diphospho-n-acetylenolpyruvylglucosamine Reductase, domain 2"/>
    <property type="match status" value="1"/>
</dbReference>
<dbReference type="Gene3D" id="1.10.45.10">
    <property type="entry name" value="Vanillyl-alcohol Oxidase, Chain A, domain 4"/>
    <property type="match status" value="1"/>
</dbReference>
<comment type="catalytic activity">
    <reaction evidence="15">
        <text>(R)-lactate + 2 Fe(III)-[cytochrome c] = 2 Fe(II)-[cytochrome c] + pyruvate + 2 H(+)</text>
        <dbReference type="Rhea" id="RHEA:13521"/>
        <dbReference type="Rhea" id="RHEA-COMP:10350"/>
        <dbReference type="Rhea" id="RHEA-COMP:14399"/>
        <dbReference type="ChEBI" id="CHEBI:15361"/>
        <dbReference type="ChEBI" id="CHEBI:15378"/>
        <dbReference type="ChEBI" id="CHEBI:16004"/>
        <dbReference type="ChEBI" id="CHEBI:29033"/>
        <dbReference type="ChEBI" id="CHEBI:29034"/>
        <dbReference type="EC" id="1.1.2.4"/>
    </reaction>
</comment>
<dbReference type="PROSITE" id="PS51387">
    <property type="entry name" value="FAD_PCMH"/>
    <property type="match status" value="1"/>
</dbReference>
<feature type="domain" description="FAD-binding PCMH-type" evidence="16">
    <location>
        <begin position="88"/>
        <end position="267"/>
    </location>
</feature>
<dbReference type="InterPro" id="IPR036318">
    <property type="entry name" value="FAD-bd_PCMH-like_sf"/>
</dbReference>
<comment type="similarity">
    <text evidence="3">Belongs to the FAD-binding oxidoreductase/transferase type 4 family.</text>
</comment>
<sequence>MQRLGRPLLNQASRGFATQSPRYYAASKEVKFTAENYPNAKRDSRFAQLTLDDVNHFKSILSSPSSVLYGQDDTSELQGFNTDWVRKYRGQSQLVLKPKTVEQVSEIMKHCSERNLAVVPQGGNTGLVGGSVPVFDEIVISLSAMNKIRSFDEVSGALVCDAGVILESADSYLRERNHIFPLDLGAKGSCHVGGNVATNAGGLRLLRYGSLHGTVLGIEAVLPDGTILHDLQTLRKNNTGFDLKQVFIGSEGTIGIITGISILCPRRSNAVHTAYFGLQSFDNVKKAFIKAKKDLGEILSAFELMDGLTQDTYHTATGKPYPLAERYPFHILIETSGSNAEHDMAKLEAFLEQVMGEEIVADGTLAQDKTQADELWKWREGLPEACAHWGGTYKYDVSIPLDEFYTLVEDTKKRLEDAGVVGGTTDESKPVVGVVGWGHMGDSNLHLNVPVRRYDKGVEGLLEPWVYEWIQKRKGSISAEHGLGFAKRDYVHYSRDPTSLELMRRVKKTFDPQGIMNP</sequence>
<comment type="subcellular location">
    <subcellularLocation>
        <location evidence="2">Mitochondrion</location>
    </subcellularLocation>
</comment>
<evidence type="ECO:0000256" key="11">
    <source>
        <dbReference type="ARBA" id="ARBA00039003"/>
    </source>
</evidence>
<keyword evidence="10" id="KW-0496">Mitochondrion</keyword>
<dbReference type="OrthoDB" id="5332616at2759"/>
<accession>W7HPD6</accession>
<name>W7HPD6_9PEZI</name>
<dbReference type="Pfam" id="PF01565">
    <property type="entry name" value="FAD_binding_4"/>
    <property type="match status" value="1"/>
</dbReference>
<dbReference type="GO" id="GO:0051990">
    <property type="term" value="F:(R)-2-hydroxyglutarate dehydrogenase activity"/>
    <property type="evidence" value="ECO:0007669"/>
    <property type="project" value="UniProtKB-EC"/>
</dbReference>
<keyword evidence="18" id="KW-1185">Reference proteome</keyword>
<comment type="catalytic activity">
    <reaction evidence="14">
        <text>(R)-malate + A = oxaloacetate + AH2</text>
        <dbReference type="Rhea" id="RHEA:67460"/>
        <dbReference type="ChEBI" id="CHEBI:13193"/>
        <dbReference type="ChEBI" id="CHEBI:15588"/>
        <dbReference type="ChEBI" id="CHEBI:16452"/>
        <dbReference type="ChEBI" id="CHEBI:17499"/>
    </reaction>
    <physiologicalReaction direction="left-to-right" evidence="14">
        <dbReference type="Rhea" id="RHEA:67461"/>
    </physiologicalReaction>
</comment>
<keyword evidence="9" id="KW-0560">Oxidoreductase</keyword>
<protein>
    <recommendedName>
        <fullName evidence="12">D-2-hydroxyglutarate dehydrogenase, mitochondrial</fullName>
        <ecNumber evidence="11">1.1.99.39</ecNumber>
    </recommendedName>
</protein>
<dbReference type="Gene3D" id="3.30.465.10">
    <property type="match status" value="1"/>
</dbReference>
<dbReference type="Gene3D" id="3.30.70.2740">
    <property type="match status" value="1"/>
</dbReference>
<dbReference type="FunFam" id="3.30.70.2740:FF:000002">
    <property type="entry name" value="D-2-hydroxyglutarate dehydrogenase mitochondrial"/>
    <property type="match status" value="1"/>
</dbReference>
<keyword evidence="6" id="KW-0274">FAD</keyword>
<comment type="function">
    <text evidence="13">Catalyzes the oxidation of D-2-hydroxyglutarate (D-2-HG) to alpha-ketoglutarate. Also catalyzes the oxidation of other D-2-hydroxyacids, such as D-malate (D-MAL) and D-lactate (D-LAC). Exhibits high activities towards D-2-HG and D-MAL but a very weak activity towards D-LAC.</text>
</comment>
<dbReference type="HOGENOM" id="CLU_017779_4_1_1"/>
<dbReference type="PANTHER" id="PTHR43716">
    <property type="entry name" value="D-2-HYDROXYGLUTARATE DEHYDROGENASE, MITOCHONDRIAL"/>
    <property type="match status" value="1"/>
</dbReference>
<comment type="cofactor">
    <cofactor evidence="1">
        <name>FAD</name>
        <dbReference type="ChEBI" id="CHEBI:57692"/>
    </cofactor>
</comment>
<dbReference type="InterPro" id="IPR016169">
    <property type="entry name" value="FAD-bd_PCMH_sub2"/>
</dbReference>
<evidence type="ECO:0000256" key="5">
    <source>
        <dbReference type="ARBA" id="ARBA00022723"/>
    </source>
</evidence>
<evidence type="ECO:0000313" key="17">
    <source>
        <dbReference type="EMBL" id="EWC44999.1"/>
    </source>
</evidence>
<keyword evidence="4" id="KW-0285">Flavoprotein</keyword>
<dbReference type="Gene3D" id="3.30.70.2190">
    <property type="match status" value="1"/>
</dbReference>
<dbReference type="InterPro" id="IPR016167">
    <property type="entry name" value="FAD-bd_PCMH_sub1"/>
</dbReference>
<evidence type="ECO:0000256" key="13">
    <source>
        <dbReference type="ARBA" id="ARBA00045410"/>
    </source>
</evidence>
<dbReference type="InterPro" id="IPR006094">
    <property type="entry name" value="Oxid_FAD_bind_N"/>
</dbReference>
<dbReference type="GO" id="GO:0004458">
    <property type="term" value="F:D-lactate dehydrogenase (cytochrome) activity"/>
    <property type="evidence" value="ECO:0007669"/>
    <property type="project" value="UniProtKB-EC"/>
</dbReference>
<dbReference type="FunFam" id="1.10.45.10:FF:000001">
    <property type="entry name" value="D-lactate dehydrogenase mitochondrial"/>
    <property type="match status" value="1"/>
</dbReference>
<keyword evidence="7" id="KW-0862">Zinc</keyword>
<dbReference type="GO" id="GO:0046872">
    <property type="term" value="F:metal ion binding"/>
    <property type="evidence" value="ECO:0007669"/>
    <property type="project" value="UniProtKB-KW"/>
</dbReference>
<evidence type="ECO:0000256" key="7">
    <source>
        <dbReference type="ARBA" id="ARBA00022833"/>
    </source>
</evidence>
<evidence type="ECO:0000256" key="10">
    <source>
        <dbReference type="ARBA" id="ARBA00023128"/>
    </source>
</evidence>
<dbReference type="InterPro" id="IPR016171">
    <property type="entry name" value="Vanillyl_alc_oxidase_C-sub2"/>
</dbReference>
<dbReference type="AlphaFoldDB" id="W7HPD6"/>
<dbReference type="FunFam" id="3.30.70.2190:FF:000001">
    <property type="entry name" value="D-2-hydroxyglutarate dehydrogenase mitochondrial"/>
    <property type="match status" value="1"/>
</dbReference>
<evidence type="ECO:0000256" key="6">
    <source>
        <dbReference type="ARBA" id="ARBA00022827"/>
    </source>
</evidence>
<dbReference type="PANTHER" id="PTHR43716:SF1">
    <property type="entry name" value="D-2-HYDROXYGLUTARATE DEHYDROGENASE, MITOCHONDRIAL"/>
    <property type="match status" value="1"/>
</dbReference>
<gene>
    <name evidence="17" type="ORF">DRE_06279</name>
</gene>
<dbReference type="InterPro" id="IPR016164">
    <property type="entry name" value="FAD-linked_Oxase-like_C"/>
</dbReference>
<dbReference type="GO" id="GO:0071949">
    <property type="term" value="F:FAD binding"/>
    <property type="evidence" value="ECO:0007669"/>
    <property type="project" value="InterPro"/>
</dbReference>
<dbReference type="Proteomes" id="UP000024837">
    <property type="component" value="Unassembled WGS sequence"/>
</dbReference>
<dbReference type="FunFam" id="3.30.43.10:FF:000002">
    <property type="entry name" value="D-2-hydroxyglutarate dehydrogenase, mitochondrial"/>
    <property type="match status" value="1"/>
</dbReference>
<evidence type="ECO:0000256" key="8">
    <source>
        <dbReference type="ARBA" id="ARBA00022946"/>
    </source>
</evidence>
<dbReference type="InterPro" id="IPR051264">
    <property type="entry name" value="FAD-oxidored/transferase_4"/>
</dbReference>
<organism evidence="17 18">
    <name type="scientific">Drechslerella stenobrocha 248</name>
    <dbReference type="NCBI Taxonomy" id="1043628"/>
    <lineage>
        <taxon>Eukaryota</taxon>
        <taxon>Fungi</taxon>
        <taxon>Dikarya</taxon>
        <taxon>Ascomycota</taxon>
        <taxon>Pezizomycotina</taxon>
        <taxon>Orbiliomycetes</taxon>
        <taxon>Orbiliales</taxon>
        <taxon>Orbiliaceae</taxon>
        <taxon>Drechslerella</taxon>
    </lineage>
</organism>
<evidence type="ECO:0000256" key="15">
    <source>
        <dbReference type="ARBA" id="ARBA00051436"/>
    </source>
</evidence>
<dbReference type="EC" id="1.1.99.39" evidence="11"/>
<dbReference type="GO" id="GO:0005739">
    <property type="term" value="C:mitochondrion"/>
    <property type="evidence" value="ECO:0007669"/>
    <property type="project" value="UniProtKB-SubCell"/>
</dbReference>
<evidence type="ECO:0000256" key="4">
    <source>
        <dbReference type="ARBA" id="ARBA00022630"/>
    </source>
</evidence>
<dbReference type="SUPFAM" id="SSF55103">
    <property type="entry name" value="FAD-linked oxidases, C-terminal domain"/>
    <property type="match status" value="1"/>
</dbReference>
<evidence type="ECO:0000256" key="14">
    <source>
        <dbReference type="ARBA" id="ARBA00049267"/>
    </source>
</evidence>
<evidence type="ECO:0000256" key="1">
    <source>
        <dbReference type="ARBA" id="ARBA00001974"/>
    </source>
</evidence>
<dbReference type="SUPFAM" id="SSF56176">
    <property type="entry name" value="FAD-binding/transporter-associated domain-like"/>
    <property type="match status" value="1"/>
</dbReference>
<keyword evidence="5" id="KW-0479">Metal-binding</keyword>
<evidence type="ECO:0000259" key="16">
    <source>
        <dbReference type="PROSITE" id="PS51387"/>
    </source>
</evidence>
<dbReference type="InterPro" id="IPR016166">
    <property type="entry name" value="FAD-bd_PCMH"/>
</dbReference>
<dbReference type="EMBL" id="KI966432">
    <property type="protein sequence ID" value="EWC44999.1"/>
    <property type="molecule type" value="Genomic_DNA"/>
</dbReference>
<proteinExistence type="inferred from homology"/>
<dbReference type="FunFam" id="3.30.465.10:FF:000053">
    <property type="entry name" value="D-lactate dehydrogenase (Cytochrome), putative"/>
    <property type="match status" value="1"/>
</dbReference>
<evidence type="ECO:0000256" key="12">
    <source>
        <dbReference type="ARBA" id="ARBA00039639"/>
    </source>
</evidence>
<dbReference type="InterPro" id="IPR004113">
    <property type="entry name" value="FAD-bd_oxidored_4_C"/>
</dbReference>
<evidence type="ECO:0000313" key="18">
    <source>
        <dbReference type="Proteomes" id="UP000024837"/>
    </source>
</evidence>